<dbReference type="Proteomes" id="UP000569914">
    <property type="component" value="Unassembled WGS sequence"/>
</dbReference>
<dbReference type="InterPro" id="IPR036271">
    <property type="entry name" value="Tet_transcr_reg_TetR-rel_C_sf"/>
</dbReference>
<feature type="domain" description="HTH tetR-type" evidence="5">
    <location>
        <begin position="10"/>
        <end position="70"/>
    </location>
</feature>
<dbReference type="GO" id="GO:0003677">
    <property type="term" value="F:DNA binding"/>
    <property type="evidence" value="ECO:0007669"/>
    <property type="project" value="UniProtKB-UniRule"/>
</dbReference>
<gene>
    <name evidence="6" type="ORF">BKA15_000018</name>
</gene>
<dbReference type="Gene3D" id="1.10.10.60">
    <property type="entry name" value="Homeodomain-like"/>
    <property type="match status" value="1"/>
</dbReference>
<name>A0A7Y9I2F2_9ACTN</name>
<proteinExistence type="predicted"/>
<evidence type="ECO:0000313" key="7">
    <source>
        <dbReference type="Proteomes" id="UP000569914"/>
    </source>
</evidence>
<keyword evidence="2 4" id="KW-0238">DNA-binding</keyword>
<dbReference type="EMBL" id="JACCBU010000001">
    <property type="protein sequence ID" value="NYE68689.1"/>
    <property type="molecule type" value="Genomic_DNA"/>
</dbReference>
<keyword evidence="7" id="KW-1185">Reference proteome</keyword>
<dbReference type="SUPFAM" id="SSF46689">
    <property type="entry name" value="Homeodomain-like"/>
    <property type="match status" value="1"/>
</dbReference>
<dbReference type="SUPFAM" id="SSF48498">
    <property type="entry name" value="Tetracyclin repressor-like, C-terminal domain"/>
    <property type="match status" value="1"/>
</dbReference>
<dbReference type="PANTHER" id="PTHR47506:SF7">
    <property type="entry name" value="TRANSCRIPTIONAL REGULATORY PROTEIN"/>
    <property type="match status" value="1"/>
</dbReference>
<evidence type="ECO:0000259" key="5">
    <source>
        <dbReference type="PROSITE" id="PS50977"/>
    </source>
</evidence>
<dbReference type="Gene3D" id="1.10.357.10">
    <property type="entry name" value="Tetracycline Repressor, domain 2"/>
    <property type="match status" value="1"/>
</dbReference>
<dbReference type="PANTHER" id="PTHR47506">
    <property type="entry name" value="TRANSCRIPTIONAL REGULATORY PROTEIN"/>
    <property type="match status" value="1"/>
</dbReference>
<keyword evidence="1" id="KW-0805">Transcription regulation</keyword>
<evidence type="ECO:0000256" key="1">
    <source>
        <dbReference type="ARBA" id="ARBA00023015"/>
    </source>
</evidence>
<dbReference type="AlphaFoldDB" id="A0A7Y9I2F2"/>
<comment type="caution">
    <text evidence="6">The sequence shown here is derived from an EMBL/GenBank/DDBJ whole genome shotgun (WGS) entry which is preliminary data.</text>
</comment>
<evidence type="ECO:0000256" key="3">
    <source>
        <dbReference type="ARBA" id="ARBA00023163"/>
    </source>
</evidence>
<dbReference type="InterPro" id="IPR009057">
    <property type="entry name" value="Homeodomain-like_sf"/>
</dbReference>
<evidence type="ECO:0000313" key="6">
    <source>
        <dbReference type="EMBL" id="NYE68689.1"/>
    </source>
</evidence>
<sequence length="193" mass="20973">MARYDKDHKRQTRERIIEAAGRRLKADGIDGSGVSTLMADAGLTNGAFYAHFASKEDLVGAAVTEELRRQTASFLKSVTTREDLAQFVKDYLSPEHRDHRVDGCPSAALLDELGRCDTATRRAYTAAMGELLAKIADVIGDPGPATRVKVSSAYALMIGTIQLSRTLTDPKLADDILEEGVRNVLRILGLNSP</sequence>
<dbReference type="RefSeq" id="WP_179747579.1">
    <property type="nucleotide sequence ID" value="NZ_JACCBU010000001.1"/>
</dbReference>
<dbReference type="Pfam" id="PF00440">
    <property type="entry name" value="TetR_N"/>
    <property type="match status" value="1"/>
</dbReference>
<reference evidence="6 7" key="1">
    <citation type="submission" date="2020-07" db="EMBL/GenBank/DDBJ databases">
        <title>Sequencing the genomes of 1000 actinobacteria strains.</title>
        <authorList>
            <person name="Klenk H.-P."/>
        </authorList>
    </citation>
    <scope>NUCLEOTIDE SEQUENCE [LARGE SCALE GENOMIC DNA]</scope>
    <source>
        <strain evidence="6 7">DSM 22083</strain>
    </source>
</reference>
<evidence type="ECO:0000256" key="4">
    <source>
        <dbReference type="PROSITE-ProRule" id="PRU00335"/>
    </source>
</evidence>
<dbReference type="PROSITE" id="PS50977">
    <property type="entry name" value="HTH_TETR_2"/>
    <property type="match status" value="1"/>
</dbReference>
<dbReference type="InterPro" id="IPR001647">
    <property type="entry name" value="HTH_TetR"/>
</dbReference>
<feature type="DNA-binding region" description="H-T-H motif" evidence="4">
    <location>
        <begin position="33"/>
        <end position="52"/>
    </location>
</feature>
<evidence type="ECO:0000256" key="2">
    <source>
        <dbReference type="ARBA" id="ARBA00023125"/>
    </source>
</evidence>
<keyword evidence="3" id="KW-0804">Transcription</keyword>
<protein>
    <submittedName>
        <fullName evidence="6">AcrR family transcriptional regulator</fullName>
    </submittedName>
</protein>
<dbReference type="PRINTS" id="PR00455">
    <property type="entry name" value="HTHTETR"/>
</dbReference>
<organism evidence="6 7">
    <name type="scientific">Microlunatus parietis</name>
    <dbReference type="NCBI Taxonomy" id="682979"/>
    <lineage>
        <taxon>Bacteria</taxon>
        <taxon>Bacillati</taxon>
        <taxon>Actinomycetota</taxon>
        <taxon>Actinomycetes</taxon>
        <taxon>Propionibacteriales</taxon>
        <taxon>Propionibacteriaceae</taxon>
        <taxon>Microlunatus</taxon>
    </lineage>
</organism>
<accession>A0A7Y9I2F2</accession>